<dbReference type="Proteomes" id="UP000292052">
    <property type="component" value="Unassembled WGS sequence"/>
</dbReference>
<keyword evidence="4" id="KW-1185">Reference proteome</keyword>
<dbReference type="GO" id="GO:0032259">
    <property type="term" value="P:methylation"/>
    <property type="evidence" value="ECO:0007669"/>
    <property type="project" value="UniProtKB-KW"/>
</dbReference>
<gene>
    <name evidence="3" type="ORF">BDFB_010206</name>
</gene>
<feature type="region of interest" description="Disordered" evidence="1">
    <location>
        <begin position="1279"/>
        <end position="1316"/>
    </location>
</feature>
<reference evidence="3 4" key="1">
    <citation type="submission" date="2017-03" db="EMBL/GenBank/DDBJ databases">
        <title>Genome of the blue death feigning beetle - Asbolus verrucosus.</title>
        <authorList>
            <person name="Rider S.D."/>
        </authorList>
    </citation>
    <scope>NUCLEOTIDE SEQUENCE [LARGE SCALE GENOMIC DNA]</scope>
    <source>
        <strain evidence="3">Butters</strain>
        <tissue evidence="3">Head and leg muscle</tissue>
    </source>
</reference>
<protein>
    <submittedName>
        <fullName evidence="3">Methyltransferase NSUN7</fullName>
    </submittedName>
</protein>
<keyword evidence="2" id="KW-1133">Transmembrane helix</keyword>
<proteinExistence type="predicted"/>
<dbReference type="InterPro" id="IPR042620">
    <property type="entry name" value="NSUN7"/>
</dbReference>
<feature type="compositionally biased region" description="Low complexity" evidence="1">
    <location>
        <begin position="1280"/>
        <end position="1289"/>
    </location>
</feature>
<dbReference type="PANTHER" id="PTHR14663:SF2">
    <property type="entry name" value="METHYLTRANSFERASE NSUN7-RELATED"/>
    <property type="match status" value="1"/>
</dbReference>
<sequence length="1445" mass="167231">MAGVGALIPRKKKKIVNILTVFDKEIWIFLIVLTMILLYLLKIFKKYRLEESTASFKMLLLMSLMMSLVFDNIFQSTIASNLTKIRYSDDMRTLEDLEATKLEIFSYARPYSLISKFQKNSKKIQVLQKFDLFEVIKKAEGDKIFMLPRLVTSEFLRVARDGESVYRMIDEIIVPGPKIYFFRKNSPYLKEVENIMLYLQQAGLVNKIFYSKSHYTQNEHSYRDFLTMKHLRSAFSAFFFYLKSFRGSPTRREDEDDAKKGIEVEELKRYSIKWKSRQKKNHFDTGLADFTDNQCDYLLNEFVKSLEGPKIINTNSRAGEYFFFLPDLDAIEQVIERWQKQSRTYFVICNEVQNITTLDEVFAAIWKKKILNYVIAYPTIDKLEVVTFNPFTNEILNSDFEFFPNKLEDVRGYQIRVAMFDNFPTMKKVGGNWSGKDHDYLRLVEFAMNATFTIVETPKSKQFDGIRRALVEDRADFSFMGLFQGSDFEDLDYFYPHIMDGAVVMLPTTKQTIVDVLSVFGAEIWVCSGLLVIFLGFLISFVRKYPLSFKLLLLLFLTVPSVFSNIFQSGISSILTKTQYNQDIDTIQALRASKLPLLTFARFHKIITQIYDFSQQIRVCDKRTMYEMIAKRDENKGYILPYIVTLEFVKTSTAYRIMKEFLIPGQRIYLFQSNSPYLDEVGHIFLRLREADWMQEEHSEPKLHDWIIKPKKKLVQCERPPKAALKNKAKLTGPGPITWTVSDISKAGCLLTQPPLKTNFEDEQEMRRVYTLIYNVFRHKNVLSQALNDIGFFQIYPELESTISHIWLLFYDLYHRGFKKRETAVVATAKRLFKESKLTKAENSLWEYRTKLAAAVARLRIQHNALSLSDLLPSHLKDDKVPGYGIISPVTCWVNLKKVKNTEELRREIEKEFDLKPIQESENLGPGNYRWDKHCPHIMAFHGSMRTALARSDFVKSYKLVVQDKSFCLGPATFVKHVTALELSGSVIQTHVNSPRTTAYLATILSQNDKIKKLMAFSAGQRKIEYEDYLNQLGMTNVLIFSDRLIDVSPDANYMEEVVAVFATPPNSYSAVNDPIDLVCSRGGDLSMLEILTEAEESEEGKERAYRILEEQRKTLRFAMSRPQIQFVLYETHSGIDAENKGMVQRTVQEVNKIAKLHHATLQGKLIVPVFPEPPLTESLKEINNNEKLPLEDKKSETSIVTVETVKLSMDSDDKLFENIIVPETDIFDVPDLPHLCPSENSCINYVKEGCYLALLQRKQVIRLDNKYMIQMAENRGLFGRNSSSSTRTKGSKGPRKKQDKPPTPPPKNRRRIKDTEMARIAAPTHTFLRHTKDVCDVEKCPRCKCDQKEETKPAVYKQWWSETTRHIMALRSNLIKNKVITAKKNKEINAKSVVEAFIYGNTKVDEIVAKSRGADNSNIPVFPKLRLPREKQVEKVQLQLPITM</sequence>
<evidence type="ECO:0000256" key="2">
    <source>
        <dbReference type="SAM" id="Phobius"/>
    </source>
</evidence>
<feature type="transmembrane region" description="Helical" evidence="2">
    <location>
        <begin position="26"/>
        <end position="44"/>
    </location>
</feature>
<dbReference type="GO" id="GO:0008168">
    <property type="term" value="F:methyltransferase activity"/>
    <property type="evidence" value="ECO:0007669"/>
    <property type="project" value="UniProtKB-KW"/>
</dbReference>
<accession>A0A482VYW7</accession>
<dbReference type="EMBL" id="QDEB01046291">
    <property type="protein sequence ID" value="RZC38122.1"/>
    <property type="molecule type" value="Genomic_DNA"/>
</dbReference>
<keyword evidence="3" id="KW-0808">Transferase</keyword>
<dbReference type="STRING" id="1661398.A0A482VYW7"/>
<feature type="non-terminal residue" evidence="3">
    <location>
        <position position="1445"/>
    </location>
</feature>
<feature type="compositionally biased region" description="Basic residues" evidence="1">
    <location>
        <begin position="1290"/>
        <end position="1299"/>
    </location>
</feature>
<evidence type="ECO:0000313" key="4">
    <source>
        <dbReference type="Proteomes" id="UP000292052"/>
    </source>
</evidence>
<feature type="transmembrane region" description="Helical" evidence="2">
    <location>
        <begin position="551"/>
        <end position="571"/>
    </location>
</feature>
<dbReference type="InterPro" id="IPR029063">
    <property type="entry name" value="SAM-dependent_MTases_sf"/>
</dbReference>
<feature type="transmembrane region" description="Helical" evidence="2">
    <location>
        <begin position="516"/>
        <end position="539"/>
    </location>
</feature>
<keyword evidence="2" id="KW-0812">Transmembrane</keyword>
<evidence type="ECO:0000313" key="3">
    <source>
        <dbReference type="EMBL" id="RZC38122.1"/>
    </source>
</evidence>
<name>A0A482VYW7_ASBVE</name>
<keyword evidence="3" id="KW-0489">Methyltransferase</keyword>
<dbReference type="PANTHER" id="PTHR14663">
    <property type="entry name" value="METHYLTRANSFERASE NSUN7-RELATED"/>
    <property type="match status" value="1"/>
</dbReference>
<feature type="transmembrane region" description="Helical" evidence="2">
    <location>
        <begin position="56"/>
        <end position="74"/>
    </location>
</feature>
<organism evidence="3 4">
    <name type="scientific">Asbolus verrucosus</name>
    <name type="common">Desert ironclad beetle</name>
    <dbReference type="NCBI Taxonomy" id="1661398"/>
    <lineage>
        <taxon>Eukaryota</taxon>
        <taxon>Metazoa</taxon>
        <taxon>Ecdysozoa</taxon>
        <taxon>Arthropoda</taxon>
        <taxon>Hexapoda</taxon>
        <taxon>Insecta</taxon>
        <taxon>Pterygota</taxon>
        <taxon>Neoptera</taxon>
        <taxon>Endopterygota</taxon>
        <taxon>Coleoptera</taxon>
        <taxon>Polyphaga</taxon>
        <taxon>Cucujiformia</taxon>
        <taxon>Tenebrionidae</taxon>
        <taxon>Pimeliinae</taxon>
        <taxon>Asbolus</taxon>
    </lineage>
</organism>
<dbReference type="OrthoDB" id="6817893at2759"/>
<keyword evidence="2" id="KW-0472">Membrane</keyword>
<comment type="caution">
    <text evidence="3">The sequence shown here is derived from an EMBL/GenBank/DDBJ whole genome shotgun (WGS) entry which is preliminary data.</text>
</comment>
<dbReference type="Gene3D" id="3.40.50.150">
    <property type="entry name" value="Vaccinia Virus protein VP39"/>
    <property type="match status" value="1"/>
</dbReference>
<dbReference type="SUPFAM" id="SSF53850">
    <property type="entry name" value="Periplasmic binding protein-like II"/>
    <property type="match status" value="1"/>
</dbReference>
<evidence type="ECO:0000256" key="1">
    <source>
        <dbReference type="SAM" id="MobiDB-lite"/>
    </source>
</evidence>